<dbReference type="EMBL" id="JAMXQV010000018">
    <property type="protein sequence ID" value="MCR6487218.1"/>
    <property type="molecule type" value="Genomic_DNA"/>
</dbReference>
<proteinExistence type="predicted"/>
<comment type="caution">
    <text evidence="1">The sequence shown here is derived from an EMBL/GenBank/DDBJ whole genome shotgun (WGS) entry which is preliminary data.</text>
</comment>
<dbReference type="Proteomes" id="UP001144096">
    <property type="component" value="Unassembled WGS sequence"/>
</dbReference>
<dbReference type="PANTHER" id="PTHR23242:SF9">
    <property type="entry name" value="TRANSCRIPTION FACTOR HOXA13"/>
    <property type="match status" value="1"/>
</dbReference>
<dbReference type="InterPro" id="IPR036844">
    <property type="entry name" value="Hint_dom_sf"/>
</dbReference>
<reference evidence="1" key="1">
    <citation type="submission" date="2022-06" db="EMBL/GenBank/DDBJ databases">
        <title>Amycolatopsis iheyaensis sp. nov., a new species of the genus Amycolatopsis isolated from soil in Iheya island, Japan.</title>
        <authorList>
            <person name="Ngamcharungchit C."/>
            <person name="Kanto H."/>
            <person name="Take A."/>
            <person name="Intra B."/>
            <person name="Matsumoto A."/>
            <person name="Panbangred W."/>
            <person name="Inahashi Y."/>
        </authorList>
    </citation>
    <scope>NUCLEOTIDE SEQUENCE</scope>
    <source>
        <strain evidence="1">OK19-0408</strain>
    </source>
</reference>
<evidence type="ECO:0000313" key="1">
    <source>
        <dbReference type="EMBL" id="MCR6487218.1"/>
    </source>
</evidence>
<dbReference type="InterPro" id="IPR030934">
    <property type="entry name" value="Intein_C"/>
</dbReference>
<organism evidence="1 2">
    <name type="scientific">Amycolatopsis iheyensis</name>
    <dbReference type="NCBI Taxonomy" id="2945988"/>
    <lineage>
        <taxon>Bacteria</taxon>
        <taxon>Bacillati</taxon>
        <taxon>Actinomycetota</taxon>
        <taxon>Actinomycetes</taxon>
        <taxon>Pseudonocardiales</taxon>
        <taxon>Pseudonocardiaceae</taxon>
        <taxon>Amycolatopsis</taxon>
    </lineage>
</organism>
<dbReference type="InterPro" id="IPR005506">
    <property type="entry name" value="DUF312_ALF"/>
</dbReference>
<evidence type="ECO:0000313" key="2">
    <source>
        <dbReference type="Proteomes" id="UP001144096"/>
    </source>
</evidence>
<dbReference type="RefSeq" id="WP_257923787.1">
    <property type="nucleotide sequence ID" value="NZ_JAMXQV010000018.1"/>
</dbReference>
<protein>
    <submittedName>
        <fullName evidence="1">Polymorphic toxin-type HINT domain-containing protein</fullName>
    </submittedName>
</protein>
<dbReference type="Pfam" id="PF07591">
    <property type="entry name" value="PT-HINT"/>
    <property type="match status" value="1"/>
</dbReference>
<dbReference type="PANTHER" id="PTHR23242">
    <property type="entry name" value="TRANSCRIPTION FACTOR HOXA13"/>
    <property type="match status" value="1"/>
</dbReference>
<gene>
    <name evidence="1" type="ORF">M8542_30755</name>
</gene>
<dbReference type="CDD" id="cd00081">
    <property type="entry name" value="Hint"/>
    <property type="match status" value="1"/>
</dbReference>
<name>A0A9X2NH80_9PSEU</name>
<sequence>MVLGIGGVAVPQAIAAPGAAASDADPAPQPETDRAKVLRLWQFGGPVTKLDASLALTGTDADVTRFLTTQFDLDSSMDLNLRVNQLMSAGGPSSRSAAQQALDANTDAALETYLDTGWQTPHGMDLNLQVNQAMSAGGPQLKRAAQQALDANSEAALRTFLTSGWQIPFQIDQNLKVNKVMSAGGPEVKRAAQQALDANTVDALNQFLAIDLPVAQARDAEIDSLTQLTATAKAASEQAANETAEAKRQADIAVTEAAAAQKAAQAAKDAAAAAQGHVEQATNAASRAAYAADQAAITARQAVNAANAASAAAHTAAVAASRAASAAAQAGRAASRAYDAAALAIGDAGKAGDARQAAQVAHDAALSAATARDAAQSARTASQQATTAGQLAGDAAAQSRTAADAAAEAADRSAAAGADARQAKAAAATARAQAARATAAANASREWAQQASQAASQAADAADAAANDALRAEAAALDAAAHAGHASDAAAQATAHANAATSAANAAVTASTQAAQIAQDARKADDDRIASAGQEQDDAAKAALADFAARTVPPRWDLDEAAKWDAETVRLITEANTAGTAPATVVQDARKVALKLADTGSSWTKAAALAALGATDDEAVTFVKSGLTAAAGQDNRVVLSTLAESATAGFRTAAAAAAAGSDTDVLNFLRSRDYTGRQDDDSLQVNQIMSAARTAGRTVVVRDAQRALDANSGQALRAFIDTGQYTALATDEDIAVNQVMSAARAAGSRELMASAQAAIDGPPTLRHEFLTVGQHTAARRDQNTAAHNAAVDGLVAQAAAAASSATHDADEAQAAAARARNAADDANRYASEADAAAKQAGVYADQARAAADRAANSAQQARTSANTAAAAARSATASADAADRSASRAQRSANDAANYAFQAANSASRAYDAARRAGMSAQEAAELAKGAWDSVATKAQNEKQNVINQRTWDCNYRNAWVAQSYSAEDCIKLFSGTPEEQQRIYQHLQDLCRQLNEPGTTDLANCLDAKNLLSPDYLPGPPPTGTSALSEGLSGLVLAGLLALMCPECELGSLLKNAESELGLVSSREISEAMARALAKGEGMLDVAGAEAVIELQNLRNLEFQTGTELSRLQRDAEAAARPPCLNSFAAGTEVLMADGSRKPIELVRAGDLVGNAEPDGTATQQHPVTAVHVTDDDKDFDELTVGTSSITTTAHHLVWDAGHHAWTGAAGLAAGDQLQALGDARVAVAANRQYSGSGRTYNLTVDRLHTYYVFAGDTPVLVHNDVCGAKTGAIPMTRKPIYGDYPDFGQTSLYVIVDPAAGKILKFGITNDPAGRYTVAEYTNWARNYGGRYQMSILRNFDTRDDALTIERYLSERVGGPENYEDWARSVPNSLPWDQVLNQGISAWQAGKIGPNGPIG</sequence>
<keyword evidence="2" id="KW-1185">Reference proteome</keyword>
<dbReference type="Gene3D" id="2.170.16.10">
    <property type="entry name" value="Hedgehog/Intein (Hint) domain"/>
    <property type="match status" value="1"/>
</dbReference>
<dbReference type="SUPFAM" id="SSF51294">
    <property type="entry name" value="Hedgehog/intein (Hint) domain"/>
    <property type="match status" value="1"/>
</dbReference>
<accession>A0A9X2NH80</accession>
<dbReference type="Pfam" id="PF03752">
    <property type="entry name" value="ALF"/>
    <property type="match status" value="6"/>
</dbReference>
<dbReference type="NCBIfam" id="TIGR01443">
    <property type="entry name" value="intein_Cterm"/>
    <property type="match status" value="1"/>
</dbReference>